<feature type="region of interest" description="Disordered" evidence="1">
    <location>
        <begin position="1"/>
        <end position="21"/>
    </location>
</feature>
<accession>A0A931LV67</accession>
<dbReference type="PANTHER" id="PTHR34215:SF1">
    <property type="entry name" value="YLXR DOMAIN-CONTAINING PROTEIN"/>
    <property type="match status" value="1"/>
</dbReference>
<dbReference type="InterPro" id="IPR007393">
    <property type="entry name" value="YlxR_dom"/>
</dbReference>
<dbReference type="Gene3D" id="3.30.1230.10">
    <property type="entry name" value="YlxR-like"/>
    <property type="match status" value="1"/>
</dbReference>
<dbReference type="PANTHER" id="PTHR34215">
    <property type="entry name" value="BLL0784 PROTEIN"/>
    <property type="match status" value="1"/>
</dbReference>
<dbReference type="Proteomes" id="UP000727962">
    <property type="component" value="Unassembled WGS sequence"/>
</dbReference>
<organism evidence="3 4">
    <name type="scientific">Fimbriimonas ginsengisoli</name>
    <dbReference type="NCBI Taxonomy" id="1005039"/>
    <lineage>
        <taxon>Bacteria</taxon>
        <taxon>Bacillati</taxon>
        <taxon>Armatimonadota</taxon>
        <taxon>Fimbriimonadia</taxon>
        <taxon>Fimbriimonadales</taxon>
        <taxon>Fimbriimonadaceae</taxon>
        <taxon>Fimbriimonas</taxon>
    </lineage>
</organism>
<dbReference type="Pfam" id="PF04296">
    <property type="entry name" value="YlxR"/>
    <property type="match status" value="1"/>
</dbReference>
<dbReference type="InterPro" id="IPR035931">
    <property type="entry name" value="YlxR-like_sf"/>
</dbReference>
<dbReference type="InterPro" id="IPR037465">
    <property type="entry name" value="YlxR"/>
</dbReference>
<sequence>MEDRHPQRGASGGGGQEVAAGPQRTCVGCRRKGDQADFLRVAATADGSLTVRGKGGAGRSAYLCKQVSCIEAGMKSGRLERALRTKFEESARARLRNELECKLR</sequence>
<dbReference type="SUPFAM" id="SSF64376">
    <property type="entry name" value="YlxR-like"/>
    <property type="match status" value="1"/>
</dbReference>
<evidence type="ECO:0000259" key="2">
    <source>
        <dbReference type="Pfam" id="PF04296"/>
    </source>
</evidence>
<proteinExistence type="predicted"/>
<evidence type="ECO:0000313" key="4">
    <source>
        <dbReference type="Proteomes" id="UP000727962"/>
    </source>
</evidence>
<protein>
    <submittedName>
        <fullName evidence="3">YlxR family protein</fullName>
    </submittedName>
</protein>
<gene>
    <name evidence="3" type="ORF">HYR64_05040</name>
</gene>
<name>A0A931LV67_FIMGI</name>
<dbReference type="EMBL" id="JACOSL010000031">
    <property type="protein sequence ID" value="MBI1756456.1"/>
    <property type="molecule type" value="Genomic_DNA"/>
</dbReference>
<evidence type="ECO:0000313" key="3">
    <source>
        <dbReference type="EMBL" id="MBI1756456.1"/>
    </source>
</evidence>
<comment type="caution">
    <text evidence="3">The sequence shown here is derived from an EMBL/GenBank/DDBJ whole genome shotgun (WGS) entry which is preliminary data.</text>
</comment>
<feature type="domain" description="YlxR" evidence="2">
    <location>
        <begin position="24"/>
        <end position="96"/>
    </location>
</feature>
<evidence type="ECO:0000256" key="1">
    <source>
        <dbReference type="SAM" id="MobiDB-lite"/>
    </source>
</evidence>
<dbReference type="AlphaFoldDB" id="A0A931LV67"/>
<reference evidence="3" key="1">
    <citation type="submission" date="2020-07" db="EMBL/GenBank/DDBJ databases">
        <title>Huge and variable diversity of episymbiotic CPR bacteria and DPANN archaea in groundwater ecosystems.</title>
        <authorList>
            <person name="He C.Y."/>
            <person name="Keren R."/>
            <person name="Whittaker M."/>
            <person name="Farag I.F."/>
            <person name="Doudna J."/>
            <person name="Cate J.H.D."/>
            <person name="Banfield J.F."/>
        </authorList>
    </citation>
    <scope>NUCLEOTIDE SEQUENCE</scope>
    <source>
        <strain evidence="3">NC_groundwater_17_Pr7_B-0.1um_64_12</strain>
    </source>
</reference>